<dbReference type="AlphaFoldDB" id="A0A392PG32"/>
<proteinExistence type="predicted"/>
<dbReference type="EMBL" id="LXQA010078679">
    <property type="protein sequence ID" value="MCI11053.1"/>
    <property type="molecule type" value="Genomic_DNA"/>
</dbReference>
<sequence length="111" mass="11581">SLIGSGQPSRYYLLDPSSTLATTKGDQVVVDYLNDGSEGDTPLDDIVMVEVNVSAFADQTMTENQTLGVEVLGCAEIIKDTEGNDDISSVFTSILEPLDASPTTVCGGSSS</sequence>
<dbReference type="Proteomes" id="UP000265520">
    <property type="component" value="Unassembled WGS sequence"/>
</dbReference>
<reference evidence="1 2" key="1">
    <citation type="journal article" date="2018" name="Front. Plant Sci.">
        <title>Red Clover (Trifolium pratense) and Zigzag Clover (T. medium) - A Picture of Genomic Similarities and Differences.</title>
        <authorList>
            <person name="Dluhosova J."/>
            <person name="Istvanek J."/>
            <person name="Nedelnik J."/>
            <person name="Repkova J."/>
        </authorList>
    </citation>
    <scope>NUCLEOTIDE SEQUENCE [LARGE SCALE GENOMIC DNA]</scope>
    <source>
        <strain evidence="2">cv. 10/8</strain>
        <tissue evidence="1">Leaf</tissue>
    </source>
</reference>
<organism evidence="1 2">
    <name type="scientific">Trifolium medium</name>
    <dbReference type="NCBI Taxonomy" id="97028"/>
    <lineage>
        <taxon>Eukaryota</taxon>
        <taxon>Viridiplantae</taxon>
        <taxon>Streptophyta</taxon>
        <taxon>Embryophyta</taxon>
        <taxon>Tracheophyta</taxon>
        <taxon>Spermatophyta</taxon>
        <taxon>Magnoliopsida</taxon>
        <taxon>eudicotyledons</taxon>
        <taxon>Gunneridae</taxon>
        <taxon>Pentapetalae</taxon>
        <taxon>rosids</taxon>
        <taxon>fabids</taxon>
        <taxon>Fabales</taxon>
        <taxon>Fabaceae</taxon>
        <taxon>Papilionoideae</taxon>
        <taxon>50 kb inversion clade</taxon>
        <taxon>NPAAA clade</taxon>
        <taxon>Hologalegina</taxon>
        <taxon>IRL clade</taxon>
        <taxon>Trifolieae</taxon>
        <taxon>Trifolium</taxon>
    </lineage>
</organism>
<evidence type="ECO:0000313" key="1">
    <source>
        <dbReference type="EMBL" id="MCI11053.1"/>
    </source>
</evidence>
<comment type="caution">
    <text evidence="1">The sequence shown here is derived from an EMBL/GenBank/DDBJ whole genome shotgun (WGS) entry which is preliminary data.</text>
</comment>
<feature type="non-terminal residue" evidence="1">
    <location>
        <position position="1"/>
    </location>
</feature>
<accession>A0A392PG32</accession>
<evidence type="ECO:0000313" key="2">
    <source>
        <dbReference type="Proteomes" id="UP000265520"/>
    </source>
</evidence>
<feature type="non-terminal residue" evidence="1">
    <location>
        <position position="111"/>
    </location>
</feature>
<keyword evidence="2" id="KW-1185">Reference proteome</keyword>
<protein>
    <submittedName>
        <fullName evidence="1">Uncharacterized protein</fullName>
    </submittedName>
</protein>
<name>A0A392PG32_9FABA</name>